<evidence type="ECO:0000259" key="12">
    <source>
        <dbReference type="PROSITE" id="PS50262"/>
    </source>
</evidence>
<dbReference type="Pfam" id="PF00001">
    <property type="entry name" value="7tm_1"/>
    <property type="match status" value="1"/>
</dbReference>
<feature type="transmembrane region" description="Helical" evidence="11">
    <location>
        <begin position="50"/>
        <end position="71"/>
    </location>
</feature>
<dbReference type="OrthoDB" id="2132067at2759"/>
<dbReference type="InterPro" id="IPR017452">
    <property type="entry name" value="GPCR_Rhodpsn_7TM"/>
</dbReference>
<keyword evidence="4 11" id="KW-1133">Transmembrane helix</keyword>
<organism evidence="13 14">
    <name type="scientific">Crassostrea virginica</name>
    <name type="common">Eastern oyster</name>
    <dbReference type="NCBI Taxonomy" id="6565"/>
    <lineage>
        <taxon>Eukaryota</taxon>
        <taxon>Metazoa</taxon>
        <taxon>Spiralia</taxon>
        <taxon>Lophotrochozoa</taxon>
        <taxon>Mollusca</taxon>
        <taxon>Bivalvia</taxon>
        <taxon>Autobranchia</taxon>
        <taxon>Pteriomorphia</taxon>
        <taxon>Ostreida</taxon>
        <taxon>Ostreoidea</taxon>
        <taxon>Ostreidae</taxon>
        <taxon>Crassostrea</taxon>
    </lineage>
</organism>
<dbReference type="PRINTS" id="PR01012">
    <property type="entry name" value="NRPEPTIDEYR"/>
</dbReference>
<dbReference type="RefSeq" id="XP_022312927.1">
    <property type="nucleotide sequence ID" value="XM_022457219.1"/>
</dbReference>
<name>A0A8B8CAY8_CRAVI</name>
<dbReference type="PRINTS" id="PR00237">
    <property type="entry name" value="GPCRRHODOPSN"/>
</dbReference>
<feature type="region of interest" description="Disordered" evidence="10">
    <location>
        <begin position="1"/>
        <end position="21"/>
    </location>
</feature>
<dbReference type="PANTHER" id="PTHR45695">
    <property type="entry name" value="LEUCOKININ RECEPTOR-RELATED"/>
    <property type="match status" value="1"/>
</dbReference>
<dbReference type="PANTHER" id="PTHR45695:SF15">
    <property type="entry name" value="OPSIN RH2"/>
    <property type="match status" value="1"/>
</dbReference>
<feature type="transmembrane region" description="Helical" evidence="11">
    <location>
        <begin position="333"/>
        <end position="352"/>
    </location>
</feature>
<dbReference type="GO" id="GO:0004983">
    <property type="term" value="F:neuropeptide Y receptor activity"/>
    <property type="evidence" value="ECO:0007669"/>
    <property type="project" value="InterPro"/>
</dbReference>
<dbReference type="InterPro" id="IPR000276">
    <property type="entry name" value="GPCR_Rhodpsn"/>
</dbReference>
<evidence type="ECO:0000256" key="1">
    <source>
        <dbReference type="ARBA" id="ARBA00004141"/>
    </source>
</evidence>
<sequence>METSPSLFDRGALDNLTNREDPDAELYPDYHYDYEDSHVLPLEELVPVSVAYGLTLVLGITGNILVIASVIRFRKLHSVTNVFLLSLASADLLLVVICVPVKCISFFSYSWRLGEFMCKFVNYLQNVSIICSIMTLTGLSLERYYAILHPMKSRYVCTISLARKSVLCIWCLSFIMATPTLAGQIHKTVGMHRKAHWCILEWQSSVIQRLYGVYMFLVILVVPLLLLSYAYVSICRKLWKMDQRRQNAGDGLGDLQLRRVSMRRGEYSMINQQQRGQVNGDENNTKKQVIKMLVTIIILFMISWGPVTTNNLLVAFDVLDNLHLGTLKPIRQAFYVLSYLNSCVNPIVYGFMSKNFRKAFVMALGFMCLSRAQRARFWDKTVVRFSVDNRSSTSALGTRKNVSRYIQRDVFPPSTSCLSTAGNTESEESYYLK</sequence>
<proteinExistence type="inferred from homology"/>
<evidence type="ECO:0000256" key="10">
    <source>
        <dbReference type="SAM" id="MobiDB-lite"/>
    </source>
</evidence>
<comment type="similarity">
    <text evidence="2 9">Belongs to the G-protein coupled receptor 1 family.</text>
</comment>
<feature type="domain" description="G-protein coupled receptors family 1 profile" evidence="12">
    <location>
        <begin position="62"/>
        <end position="349"/>
    </location>
</feature>
<comment type="subcellular location">
    <subcellularLocation>
        <location evidence="1">Membrane</location>
        <topology evidence="1">Multi-pass membrane protein</topology>
    </subcellularLocation>
</comment>
<feature type="transmembrane region" description="Helical" evidence="11">
    <location>
        <begin position="166"/>
        <end position="185"/>
    </location>
</feature>
<feature type="transmembrane region" description="Helical" evidence="11">
    <location>
        <begin position="211"/>
        <end position="232"/>
    </location>
</feature>
<protein>
    <submittedName>
        <fullName evidence="14">G-protein coupled receptor 54-like</fullName>
    </submittedName>
</protein>
<reference evidence="14" key="1">
    <citation type="submission" date="2025-08" db="UniProtKB">
        <authorList>
            <consortium name="RefSeq"/>
        </authorList>
    </citation>
    <scope>IDENTIFICATION</scope>
    <source>
        <tissue evidence="14">Whole sample</tissue>
    </source>
</reference>
<evidence type="ECO:0000256" key="3">
    <source>
        <dbReference type="ARBA" id="ARBA00022692"/>
    </source>
</evidence>
<dbReference type="GO" id="GO:0005886">
    <property type="term" value="C:plasma membrane"/>
    <property type="evidence" value="ECO:0007669"/>
    <property type="project" value="TreeGrafter"/>
</dbReference>
<evidence type="ECO:0000256" key="7">
    <source>
        <dbReference type="ARBA" id="ARBA00023170"/>
    </source>
</evidence>
<keyword evidence="3 9" id="KW-0812">Transmembrane</keyword>
<evidence type="ECO:0000256" key="9">
    <source>
        <dbReference type="RuleBase" id="RU000688"/>
    </source>
</evidence>
<dbReference type="SUPFAM" id="SSF81321">
    <property type="entry name" value="Family A G protein-coupled receptor-like"/>
    <property type="match status" value="1"/>
</dbReference>
<dbReference type="Proteomes" id="UP000694844">
    <property type="component" value="Chromosome 2"/>
</dbReference>
<dbReference type="InterPro" id="IPR000611">
    <property type="entry name" value="NPY_rcpt"/>
</dbReference>
<keyword evidence="8 9" id="KW-0807">Transducer</keyword>
<dbReference type="AlphaFoldDB" id="A0A8B8CAY8"/>
<dbReference type="KEGG" id="cvn:111117967"/>
<dbReference type="PROSITE" id="PS50262">
    <property type="entry name" value="G_PROTEIN_RECEP_F1_2"/>
    <property type="match status" value="1"/>
</dbReference>
<evidence type="ECO:0000256" key="2">
    <source>
        <dbReference type="ARBA" id="ARBA00010663"/>
    </source>
</evidence>
<dbReference type="GeneID" id="111117967"/>
<keyword evidence="5 9" id="KW-0297">G-protein coupled receptor</keyword>
<feature type="transmembrane region" description="Helical" evidence="11">
    <location>
        <begin position="83"/>
        <end position="111"/>
    </location>
</feature>
<keyword evidence="6 11" id="KW-0472">Membrane</keyword>
<evidence type="ECO:0000313" key="13">
    <source>
        <dbReference type="Proteomes" id="UP000694844"/>
    </source>
</evidence>
<dbReference type="CDD" id="cd15001">
    <property type="entry name" value="7tmA_GPRnna14-like"/>
    <property type="match status" value="1"/>
</dbReference>
<evidence type="ECO:0000256" key="8">
    <source>
        <dbReference type="ARBA" id="ARBA00023224"/>
    </source>
</evidence>
<gene>
    <name evidence="14" type="primary">LOC111117967</name>
</gene>
<evidence type="ECO:0000256" key="11">
    <source>
        <dbReference type="SAM" id="Phobius"/>
    </source>
</evidence>
<feature type="transmembrane region" description="Helical" evidence="11">
    <location>
        <begin position="123"/>
        <end position="145"/>
    </location>
</feature>
<evidence type="ECO:0000256" key="4">
    <source>
        <dbReference type="ARBA" id="ARBA00022989"/>
    </source>
</evidence>
<keyword evidence="13" id="KW-1185">Reference proteome</keyword>
<keyword evidence="7 9" id="KW-0675">Receptor</keyword>
<evidence type="ECO:0000256" key="6">
    <source>
        <dbReference type="ARBA" id="ARBA00023136"/>
    </source>
</evidence>
<dbReference type="Gene3D" id="1.20.1070.10">
    <property type="entry name" value="Rhodopsin 7-helix transmembrane proteins"/>
    <property type="match status" value="1"/>
</dbReference>
<evidence type="ECO:0000256" key="5">
    <source>
        <dbReference type="ARBA" id="ARBA00023040"/>
    </source>
</evidence>
<evidence type="ECO:0000313" key="14">
    <source>
        <dbReference type="RefSeq" id="XP_022312927.1"/>
    </source>
</evidence>
<dbReference type="PROSITE" id="PS00237">
    <property type="entry name" value="G_PROTEIN_RECEP_F1_1"/>
    <property type="match status" value="1"/>
</dbReference>
<feature type="transmembrane region" description="Helical" evidence="11">
    <location>
        <begin position="292"/>
        <end position="313"/>
    </location>
</feature>
<accession>A0A8B8CAY8</accession>
<dbReference type="SMART" id="SM01381">
    <property type="entry name" value="7TM_GPCR_Srsx"/>
    <property type="match status" value="1"/>
</dbReference>